<comment type="caution">
    <text evidence="8">The sequence shown here is derived from an EMBL/GenBank/DDBJ whole genome shotgun (WGS) entry which is preliminary data.</text>
</comment>
<dbReference type="PANTHER" id="PTHR33048:SF162">
    <property type="entry name" value="SATRATOXIN BIOSYNTHESIS SC1 CLUSTER PROTEIN 4"/>
    <property type="match status" value="1"/>
</dbReference>
<evidence type="ECO:0000256" key="6">
    <source>
        <dbReference type="SAM" id="Phobius"/>
    </source>
</evidence>
<dbReference type="InterPro" id="IPR049326">
    <property type="entry name" value="Rhodopsin_dom_fungi"/>
</dbReference>
<feature type="transmembrane region" description="Helical" evidence="6">
    <location>
        <begin position="45"/>
        <end position="65"/>
    </location>
</feature>
<keyword evidence="4 6" id="KW-0472">Membrane</keyword>
<evidence type="ECO:0000256" key="2">
    <source>
        <dbReference type="ARBA" id="ARBA00022692"/>
    </source>
</evidence>
<feature type="transmembrane region" description="Helical" evidence="6">
    <location>
        <begin position="215"/>
        <end position="233"/>
    </location>
</feature>
<proteinExistence type="inferred from homology"/>
<feature type="domain" description="Rhodopsin" evidence="7">
    <location>
        <begin position="30"/>
        <end position="276"/>
    </location>
</feature>
<evidence type="ECO:0000256" key="1">
    <source>
        <dbReference type="ARBA" id="ARBA00004141"/>
    </source>
</evidence>
<dbReference type="STRING" id="1447875.A0A2B7Y4K2"/>
<evidence type="ECO:0000256" key="5">
    <source>
        <dbReference type="ARBA" id="ARBA00038359"/>
    </source>
</evidence>
<organism evidence="8 9">
    <name type="scientific">Helicocarpus griseus UAMH5409</name>
    <dbReference type="NCBI Taxonomy" id="1447875"/>
    <lineage>
        <taxon>Eukaryota</taxon>
        <taxon>Fungi</taxon>
        <taxon>Dikarya</taxon>
        <taxon>Ascomycota</taxon>
        <taxon>Pezizomycotina</taxon>
        <taxon>Eurotiomycetes</taxon>
        <taxon>Eurotiomycetidae</taxon>
        <taxon>Onygenales</taxon>
        <taxon>Ajellomycetaceae</taxon>
        <taxon>Helicocarpus</taxon>
    </lineage>
</organism>
<keyword evidence="3 6" id="KW-1133">Transmembrane helix</keyword>
<accession>A0A2B7Y4K2</accession>
<evidence type="ECO:0000256" key="3">
    <source>
        <dbReference type="ARBA" id="ARBA00022989"/>
    </source>
</evidence>
<dbReference type="GO" id="GO:0016020">
    <property type="term" value="C:membrane"/>
    <property type="evidence" value="ECO:0007669"/>
    <property type="project" value="UniProtKB-SubCell"/>
</dbReference>
<dbReference type="AlphaFoldDB" id="A0A2B7Y4K2"/>
<name>A0A2B7Y4K2_9EURO</name>
<evidence type="ECO:0000313" key="8">
    <source>
        <dbReference type="EMBL" id="PGH19064.1"/>
    </source>
</evidence>
<dbReference type="InterPro" id="IPR052337">
    <property type="entry name" value="SAT4-like"/>
</dbReference>
<dbReference type="EMBL" id="PDNB01000001">
    <property type="protein sequence ID" value="PGH19064.1"/>
    <property type="molecule type" value="Genomic_DNA"/>
</dbReference>
<sequence>MAGRDYVNLFSLRATIYSLLAITTVIIAVRLYGPLARPRTFQWDDGWMVSAYIWFLTLSILYLVLAQPMLRVQDARSGKAPLYATMADDGALVKRTLFFASPFFWFCLWSVKFSLLSLYKRFTKGLKVYTRIWFGVTIFCALALVGACITSLVACQPVSGWFKADGCRSQRDAWASNVSVWYAFAADVATDLAVMVLPVGLIWGLRMPLAQKMSIGALFCLGLVVIAVSVIRVTELKSNVGLYDIVNPVWLAFWAELEAAIAVIIGCCPGLYRIFKTRSLKKKSTYNSRSYGYGKSGSRGPLGSRATANDIALQPRLHSAIKITKTTEFNVSTRVYGDDASSQEELTGDQMYVYPGR</sequence>
<gene>
    <name evidence="8" type="ORF">AJ79_00098</name>
</gene>
<dbReference type="PANTHER" id="PTHR33048">
    <property type="entry name" value="PTH11-LIKE INTEGRAL MEMBRANE PROTEIN (AFU_ORTHOLOGUE AFUA_5G11245)"/>
    <property type="match status" value="1"/>
</dbReference>
<protein>
    <recommendedName>
        <fullName evidence="7">Rhodopsin domain-containing protein</fullName>
    </recommendedName>
</protein>
<dbReference type="Pfam" id="PF20684">
    <property type="entry name" value="Fung_rhodopsin"/>
    <property type="match status" value="1"/>
</dbReference>
<feature type="transmembrane region" description="Helical" evidence="6">
    <location>
        <begin position="97"/>
        <end position="119"/>
    </location>
</feature>
<reference evidence="8 9" key="1">
    <citation type="submission" date="2017-10" db="EMBL/GenBank/DDBJ databases">
        <title>Comparative genomics in systemic dimorphic fungi from Ajellomycetaceae.</title>
        <authorList>
            <person name="Munoz J.F."/>
            <person name="Mcewen J.G."/>
            <person name="Clay O.K."/>
            <person name="Cuomo C.A."/>
        </authorList>
    </citation>
    <scope>NUCLEOTIDE SEQUENCE [LARGE SCALE GENOMIC DNA]</scope>
    <source>
        <strain evidence="8 9">UAMH5409</strain>
    </source>
</reference>
<comment type="similarity">
    <text evidence="5">Belongs to the SAT4 family.</text>
</comment>
<evidence type="ECO:0000313" key="9">
    <source>
        <dbReference type="Proteomes" id="UP000223968"/>
    </source>
</evidence>
<keyword evidence="9" id="KW-1185">Reference proteome</keyword>
<evidence type="ECO:0000259" key="7">
    <source>
        <dbReference type="Pfam" id="PF20684"/>
    </source>
</evidence>
<feature type="transmembrane region" description="Helical" evidence="6">
    <location>
        <begin position="180"/>
        <end position="203"/>
    </location>
</feature>
<feature type="transmembrane region" description="Helical" evidence="6">
    <location>
        <begin position="253"/>
        <end position="275"/>
    </location>
</feature>
<dbReference type="Proteomes" id="UP000223968">
    <property type="component" value="Unassembled WGS sequence"/>
</dbReference>
<comment type="subcellular location">
    <subcellularLocation>
        <location evidence="1">Membrane</location>
        <topology evidence="1">Multi-pass membrane protein</topology>
    </subcellularLocation>
</comment>
<keyword evidence="2 6" id="KW-0812">Transmembrane</keyword>
<feature type="transmembrane region" description="Helical" evidence="6">
    <location>
        <begin position="131"/>
        <end position="154"/>
    </location>
</feature>
<feature type="transmembrane region" description="Helical" evidence="6">
    <location>
        <begin position="14"/>
        <end position="33"/>
    </location>
</feature>
<evidence type="ECO:0000256" key="4">
    <source>
        <dbReference type="ARBA" id="ARBA00023136"/>
    </source>
</evidence>
<dbReference type="OrthoDB" id="444631at2759"/>